<evidence type="ECO:0000256" key="3">
    <source>
        <dbReference type="PIRSR" id="PIRSR000390-2"/>
    </source>
</evidence>
<gene>
    <name evidence="5" type="primary">perA</name>
    <name evidence="5" type="ORF">NWI01_22920</name>
</gene>
<evidence type="ECO:0000313" key="6">
    <source>
        <dbReference type="Proteomes" id="UP000318825"/>
    </source>
</evidence>
<name>A0A4Y3WE79_NITWI</name>
<comment type="caution">
    <text evidence="5">The sequence shown here is derived from an EMBL/GenBank/DDBJ whole genome shotgun (WGS) entry which is preliminary data.</text>
</comment>
<dbReference type="GO" id="GO:0000271">
    <property type="term" value="P:polysaccharide biosynthetic process"/>
    <property type="evidence" value="ECO:0007669"/>
    <property type="project" value="TreeGrafter"/>
</dbReference>
<dbReference type="CDD" id="cd00616">
    <property type="entry name" value="AHBA_syn"/>
    <property type="match status" value="1"/>
</dbReference>
<feature type="modified residue" description="N6-(pyridoxal phosphate)lysine" evidence="3">
    <location>
        <position position="165"/>
    </location>
</feature>
<dbReference type="PANTHER" id="PTHR30244:SF34">
    <property type="entry name" value="DTDP-4-AMINO-4,6-DIDEOXYGALACTOSE TRANSAMINASE"/>
    <property type="match status" value="1"/>
</dbReference>
<evidence type="ECO:0000256" key="1">
    <source>
        <dbReference type="ARBA" id="ARBA00037999"/>
    </source>
</evidence>
<dbReference type="InterPro" id="IPR015424">
    <property type="entry name" value="PyrdxlP-dep_Trfase"/>
</dbReference>
<evidence type="ECO:0000256" key="2">
    <source>
        <dbReference type="PIRSR" id="PIRSR000390-1"/>
    </source>
</evidence>
<organism evidence="5 6">
    <name type="scientific">Nitrobacter winogradskyi</name>
    <name type="common">Nitrobacter agilis</name>
    <dbReference type="NCBI Taxonomy" id="913"/>
    <lineage>
        <taxon>Bacteria</taxon>
        <taxon>Pseudomonadati</taxon>
        <taxon>Pseudomonadota</taxon>
        <taxon>Alphaproteobacteria</taxon>
        <taxon>Hyphomicrobiales</taxon>
        <taxon>Nitrobacteraceae</taxon>
        <taxon>Nitrobacter</taxon>
    </lineage>
</organism>
<protein>
    <submittedName>
        <fullName evidence="5">GDP-perosamine synthase</fullName>
    </submittedName>
</protein>
<dbReference type="PANTHER" id="PTHR30244">
    <property type="entry name" value="TRANSAMINASE"/>
    <property type="match status" value="1"/>
</dbReference>
<comment type="similarity">
    <text evidence="1 4">Belongs to the DegT/DnrJ/EryC1 family.</text>
</comment>
<dbReference type="SUPFAM" id="SSF53383">
    <property type="entry name" value="PLP-dependent transferases"/>
    <property type="match status" value="1"/>
</dbReference>
<dbReference type="Proteomes" id="UP000318825">
    <property type="component" value="Unassembled WGS sequence"/>
</dbReference>
<dbReference type="Gene3D" id="3.90.1150.10">
    <property type="entry name" value="Aspartate Aminotransferase, domain 1"/>
    <property type="match status" value="1"/>
</dbReference>
<keyword evidence="3 4" id="KW-0663">Pyridoxal phosphate</keyword>
<dbReference type="EMBL" id="BJNF01000061">
    <property type="protein sequence ID" value="GEC16400.1"/>
    <property type="molecule type" value="Genomic_DNA"/>
</dbReference>
<dbReference type="InterPro" id="IPR015422">
    <property type="entry name" value="PyrdxlP-dep_Trfase_small"/>
</dbReference>
<dbReference type="AlphaFoldDB" id="A0A4Y3WE79"/>
<dbReference type="InterPro" id="IPR015421">
    <property type="entry name" value="PyrdxlP-dep_Trfase_major"/>
</dbReference>
<dbReference type="OrthoDB" id="9768668at2"/>
<dbReference type="PIRSF" id="PIRSF000390">
    <property type="entry name" value="PLP_StrS"/>
    <property type="match status" value="1"/>
</dbReference>
<evidence type="ECO:0000256" key="4">
    <source>
        <dbReference type="RuleBase" id="RU004508"/>
    </source>
</evidence>
<dbReference type="GO" id="GO:0008483">
    <property type="term" value="F:transaminase activity"/>
    <property type="evidence" value="ECO:0007669"/>
    <property type="project" value="TreeGrafter"/>
</dbReference>
<dbReference type="Pfam" id="PF01041">
    <property type="entry name" value="DegT_DnrJ_EryC1"/>
    <property type="match status" value="1"/>
</dbReference>
<evidence type="ECO:0000313" key="5">
    <source>
        <dbReference type="EMBL" id="GEC16400.1"/>
    </source>
</evidence>
<proteinExistence type="inferred from homology"/>
<sequence>MVVDALRSAWISGGPYVQRLERAAAERMQVAEAVAVANGTVALELALRGLGIGPGDEVIVPGFTFVAAANMVLSVGATPLYADIDSHSWLLDPDEIDRLATPRTKAVLPVHLYGNVADMDAITSCAKAHHLAVLEDAAEAAFSRFDGKCAGTMGSVGTFSLHATKTITTGEGGLVVTNDRDLARRMRVLRDHGMRQDKRYWHDVVGYNFRLTNLQAAIGCAQLEHLDDILADRRRIHALYRDALQSCPGIRLQHFMDRVDPVLWVIAVLIEDTDLSRQRARRDRIMAAMLEDGIETRPGFYALSLMAPYGAPDLPHALAASAGVISLPTFLDLTGEQIGYICDRFCHHIRNAG</sequence>
<feature type="active site" description="Proton acceptor" evidence="2">
    <location>
        <position position="165"/>
    </location>
</feature>
<dbReference type="RefSeq" id="WP_141384034.1">
    <property type="nucleotide sequence ID" value="NZ_JALJZS010000004.1"/>
</dbReference>
<reference evidence="5 6" key="1">
    <citation type="submission" date="2019-06" db="EMBL/GenBank/DDBJ databases">
        <title>Whole genome shotgun sequence of Nitrobacter winogradskyi NBRC 14297.</title>
        <authorList>
            <person name="Hosoyama A."/>
            <person name="Uohara A."/>
            <person name="Ohji S."/>
            <person name="Ichikawa N."/>
        </authorList>
    </citation>
    <scope>NUCLEOTIDE SEQUENCE [LARGE SCALE GENOMIC DNA]</scope>
    <source>
        <strain evidence="5 6">NBRC 14297</strain>
    </source>
</reference>
<accession>A0A4Y3WE79</accession>
<dbReference type="GO" id="GO:0030170">
    <property type="term" value="F:pyridoxal phosphate binding"/>
    <property type="evidence" value="ECO:0007669"/>
    <property type="project" value="TreeGrafter"/>
</dbReference>
<dbReference type="Gene3D" id="3.40.640.10">
    <property type="entry name" value="Type I PLP-dependent aspartate aminotransferase-like (Major domain)"/>
    <property type="match status" value="1"/>
</dbReference>
<dbReference type="InterPro" id="IPR000653">
    <property type="entry name" value="DegT/StrS_aminotransferase"/>
</dbReference>